<organism evidence="1 2">
    <name type="scientific">Solanum verrucosum</name>
    <dbReference type="NCBI Taxonomy" id="315347"/>
    <lineage>
        <taxon>Eukaryota</taxon>
        <taxon>Viridiplantae</taxon>
        <taxon>Streptophyta</taxon>
        <taxon>Embryophyta</taxon>
        <taxon>Tracheophyta</taxon>
        <taxon>Spermatophyta</taxon>
        <taxon>Magnoliopsida</taxon>
        <taxon>eudicotyledons</taxon>
        <taxon>Gunneridae</taxon>
        <taxon>Pentapetalae</taxon>
        <taxon>asterids</taxon>
        <taxon>lamiids</taxon>
        <taxon>Solanales</taxon>
        <taxon>Solanaceae</taxon>
        <taxon>Solanoideae</taxon>
        <taxon>Solaneae</taxon>
        <taxon>Solanum</taxon>
    </lineage>
</organism>
<accession>A0AAF0TDE0</accession>
<protein>
    <submittedName>
        <fullName evidence="1">Uncharacterized protein</fullName>
    </submittedName>
</protein>
<name>A0AAF0TDE0_SOLVR</name>
<dbReference type="Proteomes" id="UP001234989">
    <property type="component" value="Chromosome 2"/>
</dbReference>
<evidence type="ECO:0000313" key="2">
    <source>
        <dbReference type="Proteomes" id="UP001234989"/>
    </source>
</evidence>
<keyword evidence="2" id="KW-1185">Reference proteome</keyword>
<dbReference type="EMBL" id="CP133613">
    <property type="protein sequence ID" value="WMV16102.1"/>
    <property type="molecule type" value="Genomic_DNA"/>
</dbReference>
<evidence type="ECO:0000313" key="1">
    <source>
        <dbReference type="EMBL" id="WMV16102.1"/>
    </source>
</evidence>
<proteinExistence type="predicted"/>
<reference evidence="1" key="1">
    <citation type="submission" date="2023-08" db="EMBL/GenBank/DDBJ databases">
        <title>A de novo genome assembly of Solanum verrucosum Schlechtendal, a Mexican diploid species geographically isolated from the other diploid A-genome species in potato relatives.</title>
        <authorList>
            <person name="Hosaka K."/>
        </authorList>
    </citation>
    <scope>NUCLEOTIDE SEQUENCE</scope>
    <source>
        <tissue evidence="1">Young leaves</tissue>
    </source>
</reference>
<dbReference type="AlphaFoldDB" id="A0AAF0TDE0"/>
<sequence>MWFELSLRILSVKGIEKASLFWCTGISELIFQLRDSVASSSFHYLSPAHELSLRVHSRKKQYNTNLECIKRREESGSFKTHND</sequence>
<gene>
    <name evidence="1" type="ORF">MTR67_009487</name>
</gene>